<dbReference type="EMBL" id="JBIUGF010000060">
    <property type="protein sequence ID" value="MFJ1339987.1"/>
    <property type="molecule type" value="Genomic_DNA"/>
</dbReference>
<evidence type="ECO:0000313" key="2">
    <source>
        <dbReference type="Proteomes" id="UP001615411"/>
    </source>
</evidence>
<dbReference type="Proteomes" id="UP001615411">
    <property type="component" value="Unassembled WGS sequence"/>
</dbReference>
<protein>
    <submittedName>
        <fullName evidence="1">Uncharacterized protein</fullName>
    </submittedName>
</protein>
<proteinExistence type="predicted"/>
<comment type="caution">
    <text evidence="1">The sequence shown here is derived from an EMBL/GenBank/DDBJ whole genome shotgun (WGS) entry which is preliminary data.</text>
</comment>
<organism evidence="1 2">
    <name type="scientific">Pseudomonas caricapapayae</name>
    <dbReference type="NCBI Taxonomy" id="46678"/>
    <lineage>
        <taxon>Bacteria</taxon>
        <taxon>Pseudomonadati</taxon>
        <taxon>Pseudomonadota</taxon>
        <taxon>Gammaproteobacteria</taxon>
        <taxon>Pseudomonadales</taxon>
        <taxon>Pseudomonadaceae</taxon>
        <taxon>Pseudomonas</taxon>
    </lineage>
</organism>
<name>A0ACC7LYN0_9PSED</name>
<accession>A0ACC7LYN0</accession>
<gene>
    <name evidence="1" type="ORF">ACIKP7_17865</name>
</gene>
<reference evidence="1" key="1">
    <citation type="submission" date="2024-10" db="EMBL/GenBank/DDBJ databases">
        <title>Aeromonas and Pseudomonas from the Cagarras Archipelago, Rio de Janeiro, Brazil.</title>
        <authorList>
            <person name="Canellas A.L.B."/>
            <person name="Laport M.S."/>
        </authorList>
    </citation>
    <scope>NUCLEOTIDE SEQUENCE</scope>
    <source>
        <strain evidence="1">ACP-7</strain>
    </source>
</reference>
<evidence type="ECO:0000313" key="1">
    <source>
        <dbReference type="EMBL" id="MFJ1339987.1"/>
    </source>
</evidence>
<sequence>MTSESNAIFTRPPRFFVVSPKKLAIMTLFTFGLYWWFCFHRSWVLHRQASGERVLPLVRALFPIIFLYPLMRRIDGRIRQSGRRYRWSPLILTLLYIVSMVSLVLLDQGAWRRFFPFATMILLTSYAIFIGVIVCIQCAINFSEGDEQGLANARLTLVNWLWMMFGLLFWPALVVLAVLSVVMGVT</sequence>
<keyword evidence="2" id="KW-1185">Reference proteome</keyword>